<evidence type="ECO:0000256" key="1">
    <source>
        <dbReference type="SAM" id="MobiDB-lite"/>
    </source>
</evidence>
<reference evidence="2 3" key="1">
    <citation type="submission" date="2014-10" db="EMBL/GenBank/DDBJ databases">
        <title>Draft genome of anammox bacterium scalindua brodae, obtained using differential coverage binning of sequence data from two enrichment reactors.</title>
        <authorList>
            <person name="Speth D.R."/>
            <person name="Russ L."/>
            <person name="Kartal B."/>
            <person name="Op den Camp H.J."/>
            <person name="Dutilh B.E."/>
            <person name="Jetten M.S."/>
        </authorList>
    </citation>
    <scope>NUCLEOTIDE SEQUENCE [LARGE SCALE GENOMIC DNA]</scope>
    <source>
        <strain evidence="2">RU1</strain>
    </source>
</reference>
<accession>A0A0B0ESF1</accession>
<evidence type="ECO:0000313" key="3">
    <source>
        <dbReference type="Proteomes" id="UP000030652"/>
    </source>
</evidence>
<gene>
    <name evidence="2" type="ORF">SCABRO_00206</name>
</gene>
<dbReference type="EMBL" id="JRYO01000019">
    <property type="protein sequence ID" value="KHE94068.1"/>
    <property type="molecule type" value="Genomic_DNA"/>
</dbReference>
<sequence length="33" mass="3721">RRAYDAGKSRHHEEMEATQTHGILGPFGVRLSI</sequence>
<dbReference type="AlphaFoldDB" id="A0A0B0ESF1"/>
<comment type="caution">
    <text evidence="2">The sequence shown here is derived from an EMBL/GenBank/DDBJ whole genome shotgun (WGS) entry which is preliminary data.</text>
</comment>
<feature type="compositionally biased region" description="Basic and acidic residues" evidence="1">
    <location>
        <begin position="1"/>
        <end position="15"/>
    </location>
</feature>
<evidence type="ECO:0000313" key="2">
    <source>
        <dbReference type="EMBL" id="KHE94068.1"/>
    </source>
</evidence>
<organism evidence="2 3">
    <name type="scientific">Candidatus Scalindua brodae</name>
    <dbReference type="NCBI Taxonomy" id="237368"/>
    <lineage>
        <taxon>Bacteria</taxon>
        <taxon>Pseudomonadati</taxon>
        <taxon>Planctomycetota</taxon>
        <taxon>Candidatus Brocadiia</taxon>
        <taxon>Candidatus Brocadiales</taxon>
        <taxon>Candidatus Scalinduaceae</taxon>
        <taxon>Candidatus Scalindua</taxon>
    </lineage>
</organism>
<name>A0A0B0ESF1_9BACT</name>
<feature type="region of interest" description="Disordered" evidence="1">
    <location>
        <begin position="1"/>
        <end position="21"/>
    </location>
</feature>
<protein>
    <submittedName>
        <fullName evidence="2">Uncharacterized protein</fullName>
    </submittedName>
</protein>
<feature type="non-terminal residue" evidence="2">
    <location>
        <position position="1"/>
    </location>
</feature>
<proteinExistence type="predicted"/>
<dbReference type="Proteomes" id="UP000030652">
    <property type="component" value="Unassembled WGS sequence"/>
</dbReference>